<comment type="caution">
    <text evidence="1">The sequence shown here is derived from an EMBL/GenBank/DDBJ whole genome shotgun (WGS) entry which is preliminary data.</text>
</comment>
<evidence type="ECO:0000313" key="1">
    <source>
        <dbReference type="EMBL" id="KAE8757349.1"/>
    </source>
</evidence>
<gene>
    <name evidence="1" type="ORF">FSO04_24325</name>
</gene>
<reference evidence="1 2" key="1">
    <citation type="journal article" date="2020" name="Int. J. Syst. Evol. Microbiol.">
        <title>Paraburkholderia madseniana sp. nov., a phenolic acid-degrading bacterium isolated from acidic forest soil.</title>
        <authorList>
            <person name="Wilhelm R.C."/>
            <person name="Murphy S.J.L."/>
            <person name="Feriancek N.M."/>
            <person name="Karasz D.C."/>
            <person name="DeRito C.M."/>
            <person name="Newman J.D."/>
            <person name="Buckley D.H."/>
        </authorList>
    </citation>
    <scope>NUCLEOTIDE SEQUENCE [LARGE SCALE GENOMIC DNA]</scope>
    <source>
        <strain evidence="1 2">RP11</strain>
    </source>
</reference>
<organism evidence="1 2">
    <name type="scientific">Paraburkholderia madseniana</name>
    <dbReference type="NCBI Taxonomy" id="2599607"/>
    <lineage>
        <taxon>Bacteria</taxon>
        <taxon>Pseudomonadati</taxon>
        <taxon>Pseudomonadota</taxon>
        <taxon>Betaproteobacteria</taxon>
        <taxon>Burkholderiales</taxon>
        <taxon>Burkholderiaceae</taxon>
        <taxon>Paraburkholderia</taxon>
    </lineage>
</organism>
<dbReference type="RefSeq" id="WP_154563248.1">
    <property type="nucleotide sequence ID" value="NZ_VOSW01000048.1"/>
</dbReference>
<dbReference type="OrthoDB" id="9114186at2"/>
<name>A0A6N6WBK4_9BURK</name>
<protein>
    <submittedName>
        <fullName evidence="1">Uncharacterized protein</fullName>
    </submittedName>
</protein>
<dbReference type="AlphaFoldDB" id="A0A6N6WBK4"/>
<evidence type="ECO:0000313" key="2">
    <source>
        <dbReference type="Proteomes" id="UP000463700"/>
    </source>
</evidence>
<dbReference type="Proteomes" id="UP000463700">
    <property type="component" value="Unassembled WGS sequence"/>
</dbReference>
<proteinExistence type="predicted"/>
<dbReference type="EMBL" id="VOSW01000048">
    <property type="protein sequence ID" value="KAE8757349.1"/>
    <property type="molecule type" value="Genomic_DNA"/>
</dbReference>
<sequence>MKVTIKCFVHAEKEPWDKEMKYSVYPFSMVDSSRGYALIDTRDVEFEVPDDFDIRPALVANLEREKKELMAKFQARVTEIGVEIQSLLAIENKPTVQAAEDIPF</sequence>
<accession>A0A6N6WBK4</accession>